<gene>
    <name evidence="1" type="ORF">BGZ99_007868</name>
</gene>
<dbReference type="AlphaFoldDB" id="A0A9P6UQ64"/>
<comment type="caution">
    <text evidence="1">The sequence shown here is derived from an EMBL/GenBank/DDBJ whole genome shotgun (WGS) entry which is preliminary data.</text>
</comment>
<keyword evidence="2" id="KW-1185">Reference proteome</keyword>
<evidence type="ECO:0000313" key="1">
    <source>
        <dbReference type="EMBL" id="KAG0314765.1"/>
    </source>
</evidence>
<dbReference type="EMBL" id="JAAAIP010000586">
    <property type="protein sequence ID" value="KAG0314765.1"/>
    <property type="molecule type" value="Genomic_DNA"/>
</dbReference>
<proteinExistence type="predicted"/>
<reference evidence="1" key="1">
    <citation type="journal article" date="2020" name="Fungal Divers.">
        <title>Resolving the Mortierellaceae phylogeny through synthesis of multi-gene phylogenetics and phylogenomics.</title>
        <authorList>
            <person name="Vandepol N."/>
            <person name="Liber J."/>
            <person name="Desiro A."/>
            <person name="Na H."/>
            <person name="Kennedy M."/>
            <person name="Barry K."/>
            <person name="Grigoriev I.V."/>
            <person name="Miller A.N."/>
            <person name="O'Donnell K."/>
            <person name="Stajich J.E."/>
            <person name="Bonito G."/>
        </authorList>
    </citation>
    <scope>NUCLEOTIDE SEQUENCE</scope>
    <source>
        <strain evidence="1">REB-010B</strain>
    </source>
</reference>
<name>A0A9P6UQ64_9FUNG</name>
<dbReference type="OrthoDB" id="1044435at2759"/>
<protein>
    <submittedName>
        <fullName evidence="1">Uncharacterized protein</fullName>
    </submittedName>
</protein>
<sequence length="78" mass="8922">EYTRELLLVKVLDPVPGTYNIIGQSISLTAGDTVSAYVYIFTGPHAHLDQTNEWDFAAFQNEHVTAWMKNSPDFRKEY</sequence>
<organism evidence="1 2">
    <name type="scientific">Dissophora globulifera</name>
    <dbReference type="NCBI Taxonomy" id="979702"/>
    <lineage>
        <taxon>Eukaryota</taxon>
        <taxon>Fungi</taxon>
        <taxon>Fungi incertae sedis</taxon>
        <taxon>Mucoromycota</taxon>
        <taxon>Mortierellomycotina</taxon>
        <taxon>Mortierellomycetes</taxon>
        <taxon>Mortierellales</taxon>
        <taxon>Mortierellaceae</taxon>
        <taxon>Dissophora</taxon>
    </lineage>
</organism>
<accession>A0A9P6UQ64</accession>
<feature type="non-terminal residue" evidence="1">
    <location>
        <position position="1"/>
    </location>
</feature>
<dbReference type="Proteomes" id="UP000738325">
    <property type="component" value="Unassembled WGS sequence"/>
</dbReference>
<evidence type="ECO:0000313" key="2">
    <source>
        <dbReference type="Proteomes" id="UP000738325"/>
    </source>
</evidence>